<evidence type="ECO:0000256" key="6">
    <source>
        <dbReference type="SAM" id="Phobius"/>
    </source>
</evidence>
<dbReference type="PROSITE" id="PS50011">
    <property type="entry name" value="PROTEIN_KINASE_DOM"/>
    <property type="match status" value="1"/>
</dbReference>
<name>A0AAD6MD32_9ROSI</name>
<dbReference type="Pfam" id="PF08551">
    <property type="entry name" value="DUF1751"/>
    <property type="match status" value="1"/>
</dbReference>
<comment type="similarity">
    <text evidence="2">Belongs to the protein kinase superfamily. ADCK protein kinase family.</text>
</comment>
<dbReference type="Proteomes" id="UP001164929">
    <property type="component" value="Chromosome 10"/>
</dbReference>
<dbReference type="SUPFAM" id="SSF56112">
    <property type="entry name" value="Protein kinase-like (PK-like)"/>
    <property type="match status" value="1"/>
</dbReference>
<gene>
    <name evidence="8" type="ORF">NC653_026214</name>
</gene>
<dbReference type="GO" id="GO:0016020">
    <property type="term" value="C:membrane"/>
    <property type="evidence" value="ECO:0007669"/>
    <property type="project" value="UniProtKB-SubCell"/>
</dbReference>
<evidence type="ECO:0000256" key="1">
    <source>
        <dbReference type="ARBA" id="ARBA00004141"/>
    </source>
</evidence>
<proteinExistence type="inferred from homology"/>
<evidence type="ECO:0000313" key="9">
    <source>
        <dbReference type="Proteomes" id="UP001164929"/>
    </source>
</evidence>
<feature type="transmembrane region" description="Helical" evidence="6">
    <location>
        <begin position="917"/>
        <end position="935"/>
    </location>
</feature>
<dbReference type="SUPFAM" id="SSF144091">
    <property type="entry name" value="Rhomboid-like"/>
    <property type="match status" value="1"/>
</dbReference>
<dbReference type="InterPro" id="IPR000719">
    <property type="entry name" value="Prot_kinase_dom"/>
</dbReference>
<dbReference type="SMART" id="SM01160">
    <property type="entry name" value="DUF1751"/>
    <property type="match status" value="1"/>
</dbReference>
<evidence type="ECO:0000313" key="8">
    <source>
        <dbReference type="EMBL" id="KAJ6983336.1"/>
    </source>
</evidence>
<reference evidence="8" key="1">
    <citation type="journal article" date="2023" name="Mol. Ecol. Resour.">
        <title>Chromosome-level genome assembly of a triploid poplar Populus alba 'Berolinensis'.</title>
        <authorList>
            <person name="Chen S."/>
            <person name="Yu Y."/>
            <person name="Wang X."/>
            <person name="Wang S."/>
            <person name="Zhang T."/>
            <person name="Zhou Y."/>
            <person name="He R."/>
            <person name="Meng N."/>
            <person name="Wang Y."/>
            <person name="Liu W."/>
            <person name="Liu Z."/>
            <person name="Liu J."/>
            <person name="Guo Q."/>
            <person name="Huang H."/>
            <person name="Sederoff R.R."/>
            <person name="Wang G."/>
            <person name="Qu G."/>
            <person name="Chen S."/>
        </authorList>
    </citation>
    <scope>NUCLEOTIDE SEQUENCE</scope>
    <source>
        <strain evidence="8">SC-2020</strain>
    </source>
</reference>
<keyword evidence="9" id="KW-1185">Reference proteome</keyword>
<evidence type="ECO:0000256" key="4">
    <source>
        <dbReference type="ARBA" id="ARBA00022989"/>
    </source>
</evidence>
<evidence type="ECO:0000256" key="3">
    <source>
        <dbReference type="ARBA" id="ARBA00022692"/>
    </source>
</evidence>
<evidence type="ECO:0000259" key="7">
    <source>
        <dbReference type="PROSITE" id="PS50011"/>
    </source>
</evidence>
<dbReference type="Pfam" id="PF03109">
    <property type="entry name" value="ABC1"/>
    <property type="match status" value="1"/>
</dbReference>
<dbReference type="EMBL" id="JAQIZT010000010">
    <property type="protein sequence ID" value="KAJ6983336.1"/>
    <property type="molecule type" value="Genomic_DNA"/>
</dbReference>
<keyword evidence="4 6" id="KW-1133">Transmembrane helix</keyword>
<dbReference type="InterPro" id="IPR050154">
    <property type="entry name" value="UbiB_kinase"/>
</dbReference>
<accession>A0AAD6MD32</accession>
<dbReference type="PANTHER" id="PTHR10566:SF123">
    <property type="entry name" value="PROTEIN KINASE SUPERFAMILY PROTEIN"/>
    <property type="match status" value="1"/>
</dbReference>
<comment type="subcellular location">
    <subcellularLocation>
        <location evidence="1">Membrane</location>
        <topology evidence="1">Multi-pass membrane protein</topology>
    </subcellularLocation>
</comment>
<keyword evidence="3 6" id="KW-0812">Transmembrane</keyword>
<dbReference type="InterPro" id="IPR004147">
    <property type="entry name" value="ABC1_dom"/>
</dbReference>
<comment type="caution">
    <text evidence="8">The sequence shown here is derived from an EMBL/GenBank/DDBJ whole genome shotgun (WGS) entry which is preliminary data.</text>
</comment>
<protein>
    <recommendedName>
        <fullName evidence="7">Protein kinase domain-containing protein</fullName>
    </recommendedName>
</protein>
<dbReference type="AlphaFoldDB" id="A0AAD6MD32"/>
<evidence type="ECO:0000256" key="2">
    <source>
        <dbReference type="ARBA" id="ARBA00009670"/>
    </source>
</evidence>
<dbReference type="CDD" id="cd05121">
    <property type="entry name" value="ABC1_ADCK3-like"/>
    <property type="match status" value="1"/>
</dbReference>
<dbReference type="FunFam" id="1.20.1540.10:FF:000004">
    <property type="entry name" value="Transmembrane protein 115"/>
    <property type="match status" value="1"/>
</dbReference>
<dbReference type="InterPro" id="IPR011009">
    <property type="entry name" value="Kinase-like_dom_sf"/>
</dbReference>
<feature type="domain" description="Protein kinase" evidence="7">
    <location>
        <begin position="274"/>
        <end position="615"/>
    </location>
</feature>
<feature type="transmembrane region" description="Helical" evidence="6">
    <location>
        <begin position="873"/>
        <end position="897"/>
    </location>
</feature>
<feature type="transmembrane region" description="Helical" evidence="6">
    <location>
        <begin position="1012"/>
        <end position="1028"/>
    </location>
</feature>
<dbReference type="GO" id="GO:0006890">
    <property type="term" value="P:retrograde vesicle-mediated transport, Golgi to endoplasmic reticulum"/>
    <property type="evidence" value="ECO:0007669"/>
    <property type="project" value="InterPro"/>
</dbReference>
<dbReference type="PANTHER" id="PTHR10566">
    <property type="entry name" value="CHAPERONE-ACTIVITY OF BC1 COMPLEX CABC1 -RELATED"/>
    <property type="match status" value="1"/>
</dbReference>
<dbReference type="InterPro" id="IPR035952">
    <property type="entry name" value="Rhomboid-like_sf"/>
</dbReference>
<dbReference type="GO" id="GO:0004672">
    <property type="term" value="F:protein kinase activity"/>
    <property type="evidence" value="ECO:0007669"/>
    <property type="project" value="InterPro"/>
</dbReference>
<dbReference type="GO" id="GO:0005524">
    <property type="term" value="F:ATP binding"/>
    <property type="evidence" value="ECO:0007669"/>
    <property type="project" value="InterPro"/>
</dbReference>
<feature type="transmembrane region" description="Helical" evidence="6">
    <location>
        <begin position="947"/>
        <end position="969"/>
    </location>
</feature>
<sequence>MAIVTIAAASPMPTCALFRESKTATTKKILKRQGVRAVGNFSHFGDTVRKDFEFIKKRINKGMDWANEAFRIPQVSKTLDDILWLRNLEDHNSPPIEPQSWPQPSYPGLTSVDLLMADLKALESYASYFYCLSKIWSKPLPEAYDPQEVADYFNCRPHLVAFRLLEVFTAFATATIRIRASGMRKFLRSSSDEDVNGNISQYDLGMVLKETMLNLGPTFIKVGQSLSTRPDIIGTEITKALSGLHDQIPPFPRTLAMKIFEEELGSPVESFFSYVSEEPVAAASFGQVYRGSTLDGRTVALKVQRPNLHHVVVRDIYIIRLGLGLLQKIAKRKNDLRLYADELGKGLVGELDYSIEAANASKFLDAHSSFSFMYAPKIFPDLSRKRVLTLEWVVGESPTDLLSLSTSSTYSERQKLEAKRRLLDLVSKGVEASLVQLLETGLLHGDPHPGNLRYLSSGQIGFLDFGLLCQMEKKHRFAMLAAIVHIVNGDWASLVHALIDMDVVRPGTSIRRITMELENSLGEVEFKDGIPDVKFSRVLGKILSIAIKNHFRMPPYFTLVLRSLASLEGLAVAADPNFKTFEAAYPYVVRKLLTENSAETRKILHLVVLNKQKEFRWERLALFLRVGSTRKAFNRVIASKNESSLDYLPNRSSGVFDTAHLVLRLLPSRDGIVLRKLLMTANGASLIRAMVSKEAIFVRQQLCRVIADVLYHWMTQTFGRGIMATWYGSQVRLTSEADNRELSPSSRLTVPVYDYQSIFRDRRLKVIFSRILDSARKDPALMLKFYWTTFAMVVTASVRACHRVLVSLSEAMLAPSRILPRVLLAYNANRKTKYFWLKSDFMTSRYESTSGAYPDSSEGASLFTGFTRLCKGLAVVLVAAHIVVQIFPSAVNYLALIPARTIPFAWNLLTAGYIEQSIYGVVASTLCLLIMGKLLEPVWGSKEFLKFIFIVNFLISVCVFITAISLYYITRQENYLYMPISGFQGILAGFLVGTKQIIPDQELSLLRLKAKWFPSLMLLIAIVISFFTAESAKYLPTIIFGTYMSWIYLRYFHRKPETKLRGDPSDDFAFSSFFPDFLRPVIDPIASIFHRMLCGRFETSIEAHGYTLGGAPLPGSDPIEASRRRERGARALEERLAAERLATARSAEELKKDASENV</sequence>
<feature type="transmembrane region" description="Helical" evidence="6">
    <location>
        <begin position="1034"/>
        <end position="1052"/>
    </location>
</feature>
<evidence type="ECO:0000256" key="5">
    <source>
        <dbReference type="ARBA" id="ARBA00023136"/>
    </source>
</evidence>
<organism evidence="8 9">
    <name type="scientific">Populus alba x Populus x berolinensis</name>
    <dbReference type="NCBI Taxonomy" id="444605"/>
    <lineage>
        <taxon>Eukaryota</taxon>
        <taxon>Viridiplantae</taxon>
        <taxon>Streptophyta</taxon>
        <taxon>Embryophyta</taxon>
        <taxon>Tracheophyta</taxon>
        <taxon>Spermatophyta</taxon>
        <taxon>Magnoliopsida</taxon>
        <taxon>eudicotyledons</taxon>
        <taxon>Gunneridae</taxon>
        <taxon>Pentapetalae</taxon>
        <taxon>rosids</taxon>
        <taxon>fabids</taxon>
        <taxon>Malpighiales</taxon>
        <taxon>Salicaceae</taxon>
        <taxon>Saliceae</taxon>
        <taxon>Populus</taxon>
    </lineage>
</organism>
<keyword evidence="5 6" id="KW-0472">Membrane</keyword>
<dbReference type="InterPro" id="IPR013861">
    <property type="entry name" value="TMEM115/Pdh1/Rbl19"/>
</dbReference>
<dbReference type="Gene3D" id="1.20.1540.10">
    <property type="entry name" value="Rhomboid-like"/>
    <property type="match status" value="1"/>
</dbReference>